<gene>
    <name evidence="2" type="ORF">R5577_06390</name>
</gene>
<accession>A0AAX4FP29</accession>
<evidence type="ECO:0000313" key="3">
    <source>
        <dbReference type="Proteomes" id="UP001304429"/>
    </source>
</evidence>
<reference evidence="2" key="1">
    <citation type="submission" date="2023-10" db="EMBL/GenBank/DDBJ databases">
        <title>Comparative Genomic Analysis of Tomato Bacterial Spot Xanthomonads Reveals A New Lineage of Xanthomonas euvesicatoria.</title>
        <authorList>
            <person name="Huang C.-J."/>
            <person name="Wu T.-L."/>
            <person name="Wu Y.-L."/>
            <person name="Wang R.-S."/>
            <person name="Lin Y.-C."/>
        </authorList>
    </citation>
    <scope>NUCLEOTIDE SEQUENCE</scope>
    <source>
        <strain evidence="2">T0319-01</strain>
    </source>
</reference>
<evidence type="ECO:0000256" key="1">
    <source>
        <dbReference type="SAM" id="SignalP"/>
    </source>
</evidence>
<dbReference type="AlphaFoldDB" id="A0AAX4FP29"/>
<protein>
    <submittedName>
        <fullName evidence="2">Uncharacterized protein</fullName>
    </submittedName>
</protein>
<sequence>MPKLALGLVVLMSFTGASAESKRINYLYCNIYTDNSCFGVASGEKVKISLASDFFVYEVEMAGGLSASVYSGGNPDIQSKILDRKFEDCTEDDGVCKFIDFQGGIVEAVYSKARAVNSTHLIVRGVTDANLALAKEFVENFRGCKSVGASVECKDLPIFKFPSKAMVSP</sequence>
<evidence type="ECO:0000313" key="2">
    <source>
        <dbReference type="EMBL" id="WOP57762.1"/>
    </source>
</evidence>
<feature type="chain" id="PRO_5043321027" evidence="1">
    <location>
        <begin position="20"/>
        <end position="169"/>
    </location>
</feature>
<dbReference type="Proteomes" id="UP001304429">
    <property type="component" value="Chromosome"/>
</dbReference>
<keyword evidence="1" id="KW-0732">Signal</keyword>
<organism evidence="2 3">
    <name type="scientific">Xanthomonas euvesicatoria</name>
    <dbReference type="NCBI Taxonomy" id="456327"/>
    <lineage>
        <taxon>Bacteria</taxon>
        <taxon>Pseudomonadati</taxon>
        <taxon>Pseudomonadota</taxon>
        <taxon>Gammaproteobacteria</taxon>
        <taxon>Lysobacterales</taxon>
        <taxon>Lysobacteraceae</taxon>
        <taxon>Xanthomonas</taxon>
    </lineage>
</organism>
<proteinExistence type="predicted"/>
<name>A0AAX4FP29_XANEU</name>
<dbReference type="RefSeq" id="WP_146200099.1">
    <property type="nucleotide sequence ID" value="NZ_CP137539.1"/>
</dbReference>
<dbReference type="EMBL" id="CP137539">
    <property type="protein sequence ID" value="WOP57762.1"/>
    <property type="molecule type" value="Genomic_DNA"/>
</dbReference>
<feature type="signal peptide" evidence="1">
    <location>
        <begin position="1"/>
        <end position="19"/>
    </location>
</feature>